<dbReference type="InterPro" id="IPR032806">
    <property type="entry name" value="YbfD_N"/>
</dbReference>
<evidence type="ECO:0000313" key="2">
    <source>
        <dbReference type="EMBL" id="MBP0115629.1"/>
    </source>
</evidence>
<sequence>MRKLKRLFRSLKDPRASNTRHDLVEILVIALAATLAGAKTCTEFEFFGQGR</sequence>
<feature type="domain" description="H repeat-associated protein N-terminal" evidence="1">
    <location>
        <begin position="7"/>
        <end position="49"/>
    </location>
</feature>
<dbReference type="RefSeq" id="WP_209296395.1">
    <property type="nucleotide sequence ID" value="NZ_JAGIKT010000092.1"/>
</dbReference>
<name>A0ABS4A5F0_9BRAD</name>
<feature type="non-terminal residue" evidence="2">
    <location>
        <position position="51"/>
    </location>
</feature>
<comment type="caution">
    <text evidence="2">The sequence shown here is derived from an EMBL/GenBank/DDBJ whole genome shotgun (WGS) entry which is preliminary data.</text>
</comment>
<dbReference type="EMBL" id="JAGIKT010000092">
    <property type="protein sequence ID" value="MBP0115629.1"/>
    <property type="molecule type" value="Genomic_DNA"/>
</dbReference>
<dbReference type="Proteomes" id="UP000669317">
    <property type="component" value="Unassembled WGS sequence"/>
</dbReference>
<reference evidence="2 3" key="1">
    <citation type="submission" date="2021-03" db="EMBL/GenBank/DDBJ databases">
        <title>Genome Sequence of Bradyrhizobium vignae strain ISRA400.</title>
        <authorList>
            <person name="Tisa L.S."/>
            <person name="Svistoonoff S."/>
            <person name="Hocher V."/>
            <person name="Fall S."/>
            <person name="Zaiya A."/>
            <person name="Naing D."/>
            <person name="Niang N."/>
            <person name="Diouf A."/>
            <person name="Dasylva M.C."/>
            <person name="Toure O."/>
            <person name="Gueye M."/>
            <person name="Gully D."/>
            <person name="Tisseyre P."/>
            <person name="Simpson S."/>
            <person name="Morris K."/>
            <person name="Thomas W.K."/>
        </authorList>
    </citation>
    <scope>NUCLEOTIDE SEQUENCE [LARGE SCALE GENOMIC DNA]</scope>
    <source>
        <strain evidence="2 3">ISRA400</strain>
    </source>
</reference>
<dbReference type="Pfam" id="PF13808">
    <property type="entry name" value="DDE_Tnp_1_assoc"/>
    <property type="match status" value="1"/>
</dbReference>
<evidence type="ECO:0000313" key="3">
    <source>
        <dbReference type="Proteomes" id="UP000669317"/>
    </source>
</evidence>
<gene>
    <name evidence="2" type="ORF">JWS04_32105</name>
</gene>
<keyword evidence="3" id="KW-1185">Reference proteome</keyword>
<accession>A0ABS4A5F0</accession>
<proteinExistence type="predicted"/>
<evidence type="ECO:0000259" key="1">
    <source>
        <dbReference type="Pfam" id="PF13808"/>
    </source>
</evidence>
<organism evidence="2 3">
    <name type="scientific">Bradyrhizobium vignae</name>
    <dbReference type="NCBI Taxonomy" id="1549949"/>
    <lineage>
        <taxon>Bacteria</taxon>
        <taxon>Pseudomonadati</taxon>
        <taxon>Pseudomonadota</taxon>
        <taxon>Alphaproteobacteria</taxon>
        <taxon>Hyphomicrobiales</taxon>
        <taxon>Nitrobacteraceae</taxon>
        <taxon>Bradyrhizobium</taxon>
    </lineage>
</organism>
<protein>
    <submittedName>
        <fullName evidence="2">Transposase family protein</fullName>
    </submittedName>
</protein>